<dbReference type="RefSeq" id="WP_137063692.1">
    <property type="nucleotide sequence ID" value="NZ_PNXQ01000016.1"/>
</dbReference>
<proteinExistence type="predicted"/>
<organism evidence="1 2">
    <name type="scientific">Paenibacillus terrae</name>
    <dbReference type="NCBI Taxonomy" id="159743"/>
    <lineage>
        <taxon>Bacteria</taxon>
        <taxon>Bacillati</taxon>
        <taxon>Bacillota</taxon>
        <taxon>Bacilli</taxon>
        <taxon>Bacillales</taxon>
        <taxon>Paenibacillaceae</taxon>
        <taxon>Paenibacillus</taxon>
    </lineage>
</organism>
<dbReference type="EMBL" id="PNXQ01000016">
    <property type="protein sequence ID" value="TKH42072.1"/>
    <property type="molecule type" value="Genomic_DNA"/>
</dbReference>
<gene>
    <name evidence="1" type="ORF">C1I60_22510</name>
</gene>
<dbReference type="Proteomes" id="UP000308114">
    <property type="component" value="Unassembled WGS sequence"/>
</dbReference>
<dbReference type="AlphaFoldDB" id="A0A4U2PQY9"/>
<accession>A0A4U2PQY9</accession>
<protein>
    <submittedName>
        <fullName evidence="1">Uncharacterized protein</fullName>
    </submittedName>
</protein>
<evidence type="ECO:0000313" key="2">
    <source>
        <dbReference type="Proteomes" id="UP000308114"/>
    </source>
</evidence>
<name>A0A4U2PQY9_9BACL</name>
<sequence>MSDKMIESNPKEIVRLFEIINQFGSTCSLEFQVEGQADPLIGMVDEKIVPELYEGDGNGAAIVLELGATTFSFEIEKHKFSKNITESQFIMCIVGKGYAVWFNSGVIPAEGVLMANQ</sequence>
<evidence type="ECO:0000313" key="1">
    <source>
        <dbReference type="EMBL" id="TKH42072.1"/>
    </source>
</evidence>
<comment type="caution">
    <text evidence="1">The sequence shown here is derived from an EMBL/GenBank/DDBJ whole genome shotgun (WGS) entry which is preliminary data.</text>
</comment>
<reference evidence="1 2" key="1">
    <citation type="submission" date="2018-01" db="EMBL/GenBank/DDBJ databases">
        <title>Bacillales members from the olive rhizosphere are effective biological control agents against Verticillium dahliae.</title>
        <authorList>
            <person name="Gomez-Lama C."/>
            <person name="Legarda G."/>
            <person name="Ruano-Rosa D."/>
            <person name="Pizarro-Tobias P."/>
            <person name="Valverde-Corredor A."/>
            <person name="Niqui J.L."/>
            <person name="Trivino J.C."/>
            <person name="Roca A."/>
            <person name="Mercado-Blanco J."/>
        </authorList>
    </citation>
    <scope>NUCLEOTIDE SEQUENCE [LARGE SCALE GENOMIC DNA]</scope>
    <source>
        <strain evidence="1 2">PIC167</strain>
    </source>
</reference>